<dbReference type="STRING" id="1817864.A2Z21_10785"/>
<dbReference type="Pfam" id="PF19276">
    <property type="entry name" value="HD_assoc_2"/>
    <property type="match status" value="1"/>
</dbReference>
<dbReference type="InterPro" id="IPR050135">
    <property type="entry name" value="dGTPase-like"/>
</dbReference>
<dbReference type="SMART" id="SM00471">
    <property type="entry name" value="HDc"/>
    <property type="match status" value="1"/>
</dbReference>
<reference evidence="2 3" key="1">
    <citation type="journal article" date="2016" name="Nat. Commun.">
        <title>Thousands of microbial genomes shed light on interconnected biogeochemical processes in an aquifer system.</title>
        <authorList>
            <person name="Anantharaman K."/>
            <person name="Brown C.T."/>
            <person name="Hug L.A."/>
            <person name="Sharon I."/>
            <person name="Castelle C.J."/>
            <person name="Probst A.J."/>
            <person name="Thomas B.C."/>
            <person name="Singh A."/>
            <person name="Wilkins M.J."/>
            <person name="Karaoz U."/>
            <person name="Brodie E.L."/>
            <person name="Williams K.H."/>
            <person name="Hubbard S.S."/>
            <person name="Banfield J.F."/>
        </authorList>
    </citation>
    <scope>NUCLEOTIDE SEQUENCE [LARGE SCALE GENOMIC DNA]</scope>
    <source>
        <strain evidence="3">RBG_16_55_9</strain>
    </source>
</reference>
<dbReference type="EMBL" id="MFGX01000008">
    <property type="protein sequence ID" value="OGF57622.1"/>
    <property type="molecule type" value="Genomic_DNA"/>
</dbReference>
<proteinExistence type="predicted"/>
<dbReference type="PANTHER" id="PTHR11373">
    <property type="entry name" value="DEOXYNUCLEOSIDE TRIPHOSPHATE TRIPHOSPHOHYDROLASE"/>
    <property type="match status" value="1"/>
</dbReference>
<comment type="caution">
    <text evidence="2">The sequence shown here is derived from an EMBL/GenBank/DDBJ whole genome shotgun (WGS) entry which is preliminary data.</text>
</comment>
<evidence type="ECO:0000313" key="3">
    <source>
        <dbReference type="Proteomes" id="UP000179157"/>
    </source>
</evidence>
<evidence type="ECO:0000259" key="1">
    <source>
        <dbReference type="SMART" id="SM00471"/>
    </source>
</evidence>
<evidence type="ECO:0000313" key="2">
    <source>
        <dbReference type="EMBL" id="OGF57622.1"/>
    </source>
</evidence>
<dbReference type="Gene3D" id="1.10.3210.10">
    <property type="entry name" value="Hypothetical protein af1432"/>
    <property type="match status" value="1"/>
</dbReference>
<sequence length="429" mass="50719">MEKVFRDPVHNLLGFDRERDRLVLDLIETSEIQRLRYIKLMGVSYIVYPGADHNRFSHSLGAAFLMKRIIERMQGLSRDRRFRLLVEEIQEYREILLAAALLHDIGHFPLSHLLESFTKEHHERWTSRLVAHPKGEVHQILKAQNRRYPRVIQEIIERTFKPSFAVKLISSQLDVDRMDYLLRDSYHTGVGYGKFDLEWLIHSLRILEHEGDWEIAIDREKGLHAVESYVLARYYMYQQVYHHKTSRAAGVMVTQILKRAAELVKDGEVISPSESLCKLLIQPIRLTPEEFLQLDDVVLTYAIKEWSVCSDEILSDLCRRFLERRVFKTVEIEPERYERVKGRLQRIAKHKSFDPRYYLVLDTAVADPYELFWRTDREVSESIYLVDPDLKLQELSEHSELIRAITNRRVARDRLCFPGELRQAIVPLI</sequence>
<protein>
    <recommendedName>
        <fullName evidence="1">HD/PDEase domain-containing protein</fullName>
    </recommendedName>
</protein>
<gene>
    <name evidence="2" type="ORF">A2Z21_10785</name>
</gene>
<dbReference type="InterPro" id="IPR045509">
    <property type="entry name" value="HD_assoc_2"/>
</dbReference>
<dbReference type="SUPFAM" id="SSF109604">
    <property type="entry name" value="HD-domain/PDEase-like"/>
    <property type="match status" value="1"/>
</dbReference>
<dbReference type="InterPro" id="IPR003607">
    <property type="entry name" value="HD/PDEase_dom"/>
</dbReference>
<dbReference type="Pfam" id="PF01966">
    <property type="entry name" value="HD"/>
    <property type="match status" value="1"/>
</dbReference>
<dbReference type="CDD" id="cd00077">
    <property type="entry name" value="HDc"/>
    <property type="match status" value="1"/>
</dbReference>
<name>A0A1F5V2H2_FRAXR</name>
<dbReference type="GO" id="GO:0008832">
    <property type="term" value="F:dGTPase activity"/>
    <property type="evidence" value="ECO:0007669"/>
    <property type="project" value="TreeGrafter"/>
</dbReference>
<accession>A0A1F5V2H2</accession>
<dbReference type="GO" id="GO:0006203">
    <property type="term" value="P:dGTP catabolic process"/>
    <property type="evidence" value="ECO:0007669"/>
    <property type="project" value="TreeGrafter"/>
</dbReference>
<dbReference type="Proteomes" id="UP000179157">
    <property type="component" value="Unassembled WGS sequence"/>
</dbReference>
<feature type="domain" description="HD/PDEase" evidence="1">
    <location>
        <begin position="51"/>
        <end position="190"/>
    </location>
</feature>
<dbReference type="AlphaFoldDB" id="A0A1F5V2H2"/>
<organism evidence="2 3">
    <name type="scientific">Fraserbacteria sp. (strain RBG_16_55_9)</name>
    <dbReference type="NCBI Taxonomy" id="1817864"/>
    <lineage>
        <taxon>Bacteria</taxon>
        <taxon>Candidatus Fraseribacteriota</taxon>
    </lineage>
</organism>
<dbReference type="InterPro" id="IPR006674">
    <property type="entry name" value="HD_domain"/>
</dbReference>
<dbReference type="PANTHER" id="PTHR11373:SF4">
    <property type="entry name" value="DEOXYNUCLEOSIDE TRIPHOSPHATE TRIPHOSPHOHYDROLASE SAMHD1"/>
    <property type="match status" value="1"/>
</dbReference>